<evidence type="ECO:0000259" key="3">
    <source>
        <dbReference type="Pfam" id="PF16911"/>
    </source>
</evidence>
<dbReference type="InterPro" id="IPR031641">
    <property type="entry name" value="PapA_C"/>
</dbReference>
<gene>
    <name evidence="4" type="primary">g9582</name>
    <name evidence="4" type="ORF">VP750_LOCUS8635</name>
</gene>
<organism evidence="4 5">
    <name type="scientific">Coccomyxa viridis</name>
    <dbReference type="NCBI Taxonomy" id="1274662"/>
    <lineage>
        <taxon>Eukaryota</taxon>
        <taxon>Viridiplantae</taxon>
        <taxon>Chlorophyta</taxon>
        <taxon>core chlorophytes</taxon>
        <taxon>Trebouxiophyceae</taxon>
        <taxon>Trebouxiophyceae incertae sedis</taxon>
        <taxon>Coccomyxaceae</taxon>
        <taxon>Coccomyxa</taxon>
    </lineage>
</organism>
<dbReference type="EMBL" id="CAXHTA020000016">
    <property type="protein sequence ID" value="CAL5226729.1"/>
    <property type="molecule type" value="Genomic_DNA"/>
</dbReference>
<feature type="domain" description="Phthiocerol/phthiodiolone dimycocerosyl transferase C-terminal" evidence="3">
    <location>
        <begin position="207"/>
        <end position="302"/>
    </location>
</feature>
<sequence>MVAPDQSVKRPLRFWEQVCSFMGVSMGFELEGKITADNIKQAYALLQKEFPYLRCVLTQDANVLSFVERSPAPPCELKVHSDCLPDFRKTMIELGNTMRDHTKSIAYLELYSKGDKHILVSTMNHAGLDALNAFVIYNAFLNYISLLSAGKPLPEPKPNTFADVLGSIPADYKKVDKLEVPAKYMAQISACTNAKSTDKGHVDAIFTELPKDVTSALISKAHDKGVTIQGAISAASAVATAACQAEDYPLPQTMLLQCPASVEPPVTAARGGQGASLLWWTQDVKSTDTLWTVAKEATAHVKRENGDKGGLAFWSRMYADKTMFEAMGQETPSFNPPFTTTASSIGINSIQGAYGAIKVPRAHIMLATYGVTSPTEAGHMTHAHTFCDKLNVTFTYSMPAVGDERGKKMNATQVAVLKALATGDESATVADYMNVKADPDLISF</sequence>
<reference evidence="4 5" key="1">
    <citation type="submission" date="2024-06" db="EMBL/GenBank/DDBJ databases">
        <authorList>
            <person name="Kraege A."/>
            <person name="Thomma B."/>
        </authorList>
    </citation>
    <scope>NUCLEOTIDE SEQUENCE [LARGE SCALE GENOMIC DNA]</scope>
</reference>
<accession>A0ABP1G3N9</accession>
<keyword evidence="2" id="KW-0012">Acyltransferase</keyword>
<dbReference type="Proteomes" id="UP001497392">
    <property type="component" value="Unassembled WGS sequence"/>
</dbReference>
<evidence type="ECO:0000256" key="1">
    <source>
        <dbReference type="ARBA" id="ARBA00022679"/>
    </source>
</evidence>
<dbReference type="Gene3D" id="3.30.559.30">
    <property type="entry name" value="Nonribosomal peptide synthetase, condensation domain"/>
    <property type="match status" value="1"/>
</dbReference>
<keyword evidence="5" id="KW-1185">Reference proteome</keyword>
<dbReference type="SUPFAM" id="SSF52777">
    <property type="entry name" value="CoA-dependent acyltransferases"/>
    <property type="match status" value="2"/>
</dbReference>
<protein>
    <submittedName>
        <fullName evidence="4">G9582 protein</fullName>
    </submittedName>
</protein>
<evidence type="ECO:0000313" key="4">
    <source>
        <dbReference type="EMBL" id="CAL5226729.1"/>
    </source>
</evidence>
<dbReference type="Pfam" id="PF16911">
    <property type="entry name" value="PapA_C"/>
    <property type="match status" value="1"/>
</dbReference>
<proteinExistence type="predicted"/>
<evidence type="ECO:0000313" key="5">
    <source>
        <dbReference type="Proteomes" id="UP001497392"/>
    </source>
</evidence>
<keyword evidence="1" id="KW-0808">Transferase</keyword>
<evidence type="ECO:0000256" key="2">
    <source>
        <dbReference type="ARBA" id="ARBA00023315"/>
    </source>
</evidence>
<name>A0ABP1G3N9_9CHLO</name>
<comment type="caution">
    <text evidence="4">The sequence shown here is derived from an EMBL/GenBank/DDBJ whole genome shotgun (WGS) entry which is preliminary data.</text>
</comment>